<dbReference type="EMBL" id="FTOK01000003">
    <property type="protein sequence ID" value="SIS66499.1"/>
    <property type="molecule type" value="Genomic_DNA"/>
</dbReference>
<name>A0ABY1KQX1_9BACI</name>
<dbReference type="Proteomes" id="UP000199777">
    <property type="component" value="Unassembled WGS sequence"/>
</dbReference>
<proteinExistence type="predicted"/>
<keyword evidence="1" id="KW-1133">Transmembrane helix</keyword>
<evidence type="ECO:0000313" key="3">
    <source>
        <dbReference type="Proteomes" id="UP000199777"/>
    </source>
</evidence>
<protein>
    <submittedName>
        <fullName evidence="2">Uncharacterized protein</fullName>
    </submittedName>
</protein>
<keyword evidence="1" id="KW-0812">Transmembrane</keyword>
<keyword evidence="1" id="KW-0472">Membrane</keyword>
<evidence type="ECO:0000313" key="2">
    <source>
        <dbReference type="EMBL" id="SIS66499.1"/>
    </source>
</evidence>
<organism evidence="2 3">
    <name type="scientific">Salimicrobium salexigens</name>
    <dbReference type="NCBI Taxonomy" id="908941"/>
    <lineage>
        <taxon>Bacteria</taxon>
        <taxon>Bacillati</taxon>
        <taxon>Bacillota</taxon>
        <taxon>Bacilli</taxon>
        <taxon>Bacillales</taxon>
        <taxon>Bacillaceae</taxon>
        <taxon>Salimicrobium</taxon>
    </lineage>
</organism>
<reference evidence="2 3" key="1">
    <citation type="submission" date="2017-01" db="EMBL/GenBank/DDBJ databases">
        <authorList>
            <person name="Varghese N."/>
            <person name="Submissions S."/>
        </authorList>
    </citation>
    <scope>NUCLEOTIDE SEQUENCE [LARGE SCALE GENOMIC DNA]</scope>
    <source>
        <strain evidence="2 3">DSM 22782</strain>
    </source>
</reference>
<evidence type="ECO:0000256" key="1">
    <source>
        <dbReference type="SAM" id="Phobius"/>
    </source>
</evidence>
<gene>
    <name evidence="2" type="ORF">SAMN05421758_103262</name>
</gene>
<comment type="caution">
    <text evidence="2">The sequence shown here is derived from an EMBL/GenBank/DDBJ whole genome shotgun (WGS) entry which is preliminary data.</text>
</comment>
<feature type="transmembrane region" description="Helical" evidence="1">
    <location>
        <begin position="36"/>
        <end position="55"/>
    </location>
</feature>
<feature type="transmembrane region" description="Helical" evidence="1">
    <location>
        <begin position="12"/>
        <end position="30"/>
    </location>
</feature>
<accession>A0ABY1KQX1</accession>
<dbReference type="RefSeq" id="WP_076570576.1">
    <property type="nucleotide sequence ID" value="NZ_FTOK01000003.1"/>
</dbReference>
<sequence>MNWSVIKDKRWLIFQSASILLAIIAVVMAVNNNSYWVLFVALSMLLMVVGTNRAAKVTHGKPEIAENKQPPKK</sequence>
<keyword evidence="3" id="KW-1185">Reference proteome</keyword>